<dbReference type="Gene3D" id="2.30.30.280">
    <property type="entry name" value="Adenine nucleotide alpha hydrolases-like domains"/>
    <property type="match status" value="1"/>
</dbReference>
<feature type="binding site" evidence="9">
    <location>
        <position position="125"/>
    </location>
    <ligand>
        <name>ATP</name>
        <dbReference type="ChEBI" id="CHEBI:30616"/>
    </ligand>
</feature>
<proteinExistence type="inferred from homology"/>
<keyword evidence="6 9" id="KW-0694">RNA-binding</keyword>
<evidence type="ECO:0000256" key="2">
    <source>
        <dbReference type="ARBA" id="ARBA00022679"/>
    </source>
</evidence>
<dbReference type="GO" id="GO:0000049">
    <property type="term" value="F:tRNA binding"/>
    <property type="evidence" value="ECO:0007669"/>
    <property type="project" value="UniProtKB-KW"/>
</dbReference>
<feature type="site" description="Interaction with tRNA" evidence="9">
    <location>
        <position position="126"/>
    </location>
</feature>
<comment type="caution">
    <text evidence="12">The sequence shown here is derived from an EMBL/GenBank/DDBJ whole genome shotgun (WGS) entry which is preliminary data.</text>
</comment>
<dbReference type="FunFam" id="3.40.50.620:FF:000115">
    <property type="entry name" value="tRNA-specific 2-thiouridylase MnmA"/>
    <property type="match status" value="1"/>
</dbReference>
<keyword evidence="9" id="KW-0963">Cytoplasm</keyword>
<evidence type="ECO:0000313" key="13">
    <source>
        <dbReference type="Proteomes" id="UP000748332"/>
    </source>
</evidence>
<reference evidence="12" key="1">
    <citation type="submission" date="2020-04" db="EMBL/GenBank/DDBJ databases">
        <authorList>
            <person name="Zhang T."/>
        </authorList>
    </citation>
    <scope>NUCLEOTIDE SEQUENCE</scope>
    <source>
        <strain evidence="12">HKST-UBA16</strain>
    </source>
</reference>
<keyword evidence="5 9" id="KW-0067">ATP-binding</keyword>
<evidence type="ECO:0000256" key="6">
    <source>
        <dbReference type="ARBA" id="ARBA00022884"/>
    </source>
</evidence>
<keyword evidence="2 9" id="KW-0808">Transferase</keyword>
<keyword evidence="7" id="KW-1015">Disulfide bond</keyword>
<feature type="active site" description="Cysteine persulfide intermediate" evidence="9">
    <location>
        <position position="193"/>
    </location>
</feature>
<feature type="region of interest" description="Interaction with tRNA" evidence="9">
    <location>
        <begin position="143"/>
        <end position="145"/>
    </location>
</feature>
<dbReference type="Pfam" id="PF03054">
    <property type="entry name" value="tRNA_Me_trans"/>
    <property type="match status" value="1"/>
</dbReference>
<evidence type="ECO:0000256" key="8">
    <source>
        <dbReference type="ARBA" id="ARBA00051542"/>
    </source>
</evidence>
<dbReference type="PANTHER" id="PTHR11933">
    <property type="entry name" value="TRNA 5-METHYLAMINOMETHYL-2-THIOURIDYLATE -METHYLTRANSFERASE"/>
    <property type="match status" value="1"/>
</dbReference>
<evidence type="ECO:0000256" key="7">
    <source>
        <dbReference type="ARBA" id="ARBA00023157"/>
    </source>
</evidence>
<dbReference type="GO" id="GO:0005524">
    <property type="term" value="F:ATP binding"/>
    <property type="evidence" value="ECO:0007669"/>
    <property type="project" value="UniProtKB-KW"/>
</dbReference>
<evidence type="ECO:0000256" key="9">
    <source>
        <dbReference type="HAMAP-Rule" id="MF_00144"/>
    </source>
</evidence>
<dbReference type="PANTHER" id="PTHR11933:SF5">
    <property type="entry name" value="MITOCHONDRIAL TRNA-SPECIFIC 2-THIOURIDYLASE 1"/>
    <property type="match status" value="1"/>
</dbReference>
<gene>
    <name evidence="9 12" type="primary">mnmA</name>
    <name evidence="12" type="ORF">KC622_01100</name>
</gene>
<dbReference type="NCBIfam" id="NF001138">
    <property type="entry name" value="PRK00143.1"/>
    <property type="match status" value="1"/>
</dbReference>
<feature type="domain" description="tRNA-specific 2-thiouridylase MnmA-like central" evidence="11">
    <location>
        <begin position="202"/>
        <end position="265"/>
    </location>
</feature>
<dbReference type="EC" id="2.8.1.13" evidence="9"/>
<sequence>MKKKVFVGISGGVDSAVAAHLLKTQGYELTGVFMKNWSGEDYGITDECPWEEDLQESIRVCKHLKIEHRTYNFEKEYRKHVMDYFFKQYQLGNTPNPDILCNKYIKFNAFLEKAVSEGADYIATGHYARTEEGNLFLSADREKDQTYFLSGLGSNQLEKTLFPLGRLTKDKTRQIAKSIDLPNAKRKDSQGICFVGKIELGAFLEQKIKPRKGKIVDIDSGKEIGDHRGVWFYTEGQRKGIQVGGSPKPYFVAQKDSERNILYVALGKENPALWKRDIKLAAVKAISGHIGDIFDKGQKLTARIRHRGKFIPIEGFTGINNSLPVIHLSEAAWSPSPGQFLAFYKNDKCLGSGVITGGVINK</sequence>
<name>A0A955I5I5_9BACT</name>
<dbReference type="AlphaFoldDB" id="A0A955I5I5"/>
<comment type="similarity">
    <text evidence="9">Belongs to the MnmA/TRMU family.</text>
</comment>
<evidence type="ECO:0000256" key="5">
    <source>
        <dbReference type="ARBA" id="ARBA00022840"/>
    </source>
</evidence>
<dbReference type="InterPro" id="IPR004506">
    <property type="entry name" value="MnmA-like"/>
</dbReference>
<evidence type="ECO:0000259" key="10">
    <source>
        <dbReference type="Pfam" id="PF20258"/>
    </source>
</evidence>
<dbReference type="Pfam" id="PF20259">
    <property type="entry name" value="tRNA_Me_trans_M"/>
    <property type="match status" value="1"/>
</dbReference>
<keyword evidence="3 9" id="KW-0819">tRNA processing</keyword>
<evidence type="ECO:0000256" key="1">
    <source>
        <dbReference type="ARBA" id="ARBA00022555"/>
    </source>
</evidence>
<feature type="site" description="Interaction with tRNA" evidence="9">
    <location>
        <position position="339"/>
    </location>
</feature>
<dbReference type="Proteomes" id="UP000748332">
    <property type="component" value="Unassembled WGS sequence"/>
</dbReference>
<feature type="domain" description="tRNA-specific 2-thiouridylase MnmA-like C-terminal" evidence="10">
    <location>
        <begin position="296"/>
        <end position="355"/>
    </location>
</feature>
<feature type="binding site" evidence="9">
    <location>
        <begin position="8"/>
        <end position="15"/>
    </location>
    <ligand>
        <name>ATP</name>
        <dbReference type="ChEBI" id="CHEBI:30616"/>
    </ligand>
</feature>
<dbReference type="EMBL" id="JAGQLM010000044">
    <property type="protein sequence ID" value="MCA9374908.1"/>
    <property type="molecule type" value="Genomic_DNA"/>
</dbReference>
<feature type="region of interest" description="Interaction with target base in tRNA" evidence="9">
    <location>
        <begin position="96"/>
        <end position="98"/>
    </location>
</feature>
<dbReference type="FunFam" id="2.30.30.280:FF:000001">
    <property type="entry name" value="tRNA-specific 2-thiouridylase MnmA"/>
    <property type="match status" value="1"/>
</dbReference>
<comment type="catalytic activity">
    <reaction evidence="8 9">
        <text>S-sulfanyl-L-cysteinyl-[protein] + uridine(34) in tRNA + AH2 + ATP = 2-thiouridine(34) in tRNA + L-cysteinyl-[protein] + A + AMP + diphosphate + H(+)</text>
        <dbReference type="Rhea" id="RHEA:47032"/>
        <dbReference type="Rhea" id="RHEA-COMP:10131"/>
        <dbReference type="Rhea" id="RHEA-COMP:11726"/>
        <dbReference type="Rhea" id="RHEA-COMP:11727"/>
        <dbReference type="Rhea" id="RHEA-COMP:11728"/>
        <dbReference type="ChEBI" id="CHEBI:13193"/>
        <dbReference type="ChEBI" id="CHEBI:15378"/>
        <dbReference type="ChEBI" id="CHEBI:17499"/>
        <dbReference type="ChEBI" id="CHEBI:29950"/>
        <dbReference type="ChEBI" id="CHEBI:30616"/>
        <dbReference type="ChEBI" id="CHEBI:33019"/>
        <dbReference type="ChEBI" id="CHEBI:61963"/>
        <dbReference type="ChEBI" id="CHEBI:65315"/>
        <dbReference type="ChEBI" id="CHEBI:87170"/>
        <dbReference type="ChEBI" id="CHEBI:456215"/>
        <dbReference type="EC" id="2.8.1.13"/>
    </reaction>
</comment>
<organism evidence="12 13">
    <name type="scientific">Candidatus Dojkabacteria bacterium</name>
    <dbReference type="NCBI Taxonomy" id="2099670"/>
    <lineage>
        <taxon>Bacteria</taxon>
        <taxon>Candidatus Dojkabacteria</taxon>
    </lineage>
</organism>
<dbReference type="HAMAP" id="MF_00144">
    <property type="entry name" value="tRNA_thiouridyl_MnmA"/>
    <property type="match status" value="1"/>
</dbReference>
<dbReference type="InterPro" id="IPR046884">
    <property type="entry name" value="MnmA-like_central"/>
</dbReference>
<dbReference type="CDD" id="cd01998">
    <property type="entry name" value="MnmA_TRMU-like"/>
    <property type="match status" value="1"/>
</dbReference>
<protein>
    <recommendedName>
        <fullName evidence="9">tRNA-specific 2-thiouridylase MnmA</fullName>
        <ecNumber evidence="9">2.8.1.13</ecNumber>
    </recommendedName>
</protein>
<dbReference type="GO" id="GO:0002143">
    <property type="term" value="P:tRNA wobble position uridine thiolation"/>
    <property type="evidence" value="ECO:0007669"/>
    <property type="project" value="TreeGrafter"/>
</dbReference>
<evidence type="ECO:0000256" key="4">
    <source>
        <dbReference type="ARBA" id="ARBA00022741"/>
    </source>
</evidence>
<comment type="function">
    <text evidence="9">Catalyzes the 2-thiolation of uridine at the wobble position (U34) of tRNA, leading to the formation of s(2)U34.</text>
</comment>
<dbReference type="InterPro" id="IPR014729">
    <property type="entry name" value="Rossmann-like_a/b/a_fold"/>
</dbReference>
<dbReference type="NCBIfam" id="TIGR00420">
    <property type="entry name" value="trmU"/>
    <property type="match status" value="1"/>
</dbReference>
<dbReference type="Gene3D" id="2.40.30.10">
    <property type="entry name" value="Translation factors"/>
    <property type="match status" value="1"/>
</dbReference>
<dbReference type="SUPFAM" id="SSF52402">
    <property type="entry name" value="Adenine nucleotide alpha hydrolases-like"/>
    <property type="match status" value="1"/>
</dbReference>
<feature type="binding site" evidence="9">
    <location>
        <position position="34"/>
    </location>
    <ligand>
        <name>ATP</name>
        <dbReference type="ChEBI" id="CHEBI:30616"/>
    </ligand>
</feature>
<evidence type="ECO:0000313" key="12">
    <source>
        <dbReference type="EMBL" id="MCA9374908.1"/>
    </source>
</evidence>
<dbReference type="InterPro" id="IPR046885">
    <property type="entry name" value="MnmA-like_C"/>
</dbReference>
<evidence type="ECO:0000256" key="3">
    <source>
        <dbReference type="ARBA" id="ARBA00022694"/>
    </source>
</evidence>
<keyword evidence="4 9" id="KW-0547">Nucleotide-binding</keyword>
<dbReference type="GO" id="GO:0103016">
    <property type="term" value="F:tRNA-uridine 2-sulfurtransferase activity"/>
    <property type="evidence" value="ECO:0007669"/>
    <property type="project" value="UniProtKB-EC"/>
</dbReference>
<reference evidence="12" key="2">
    <citation type="journal article" date="2021" name="Microbiome">
        <title>Successional dynamics and alternative stable states in a saline activated sludge microbial community over 9 years.</title>
        <authorList>
            <person name="Wang Y."/>
            <person name="Ye J."/>
            <person name="Ju F."/>
            <person name="Liu L."/>
            <person name="Boyd J.A."/>
            <person name="Deng Y."/>
            <person name="Parks D.H."/>
            <person name="Jiang X."/>
            <person name="Yin X."/>
            <person name="Woodcroft B.J."/>
            <person name="Tyson G.W."/>
            <person name="Hugenholtz P."/>
            <person name="Polz M.F."/>
            <person name="Zhang T."/>
        </authorList>
    </citation>
    <scope>NUCLEOTIDE SEQUENCE</scope>
    <source>
        <strain evidence="12">HKST-UBA16</strain>
    </source>
</reference>
<evidence type="ECO:0000259" key="11">
    <source>
        <dbReference type="Pfam" id="PF20259"/>
    </source>
</evidence>
<dbReference type="Pfam" id="PF20258">
    <property type="entry name" value="tRNA_Me_trans_C"/>
    <property type="match status" value="1"/>
</dbReference>
<comment type="caution">
    <text evidence="9">Lacks conserved residue(s) required for the propagation of feature annotation.</text>
</comment>
<keyword evidence="1 9" id="KW-0820">tRNA-binding</keyword>
<dbReference type="InterPro" id="IPR023382">
    <property type="entry name" value="MnmA-like_central_sf"/>
</dbReference>
<comment type="subcellular location">
    <subcellularLocation>
        <location evidence="9">Cytoplasm</location>
    </subcellularLocation>
</comment>
<accession>A0A955I5I5</accession>
<dbReference type="Gene3D" id="3.40.50.620">
    <property type="entry name" value="HUPs"/>
    <property type="match status" value="1"/>
</dbReference>
<feature type="active site" description="Nucleophile" evidence="9">
    <location>
        <position position="101"/>
    </location>
</feature>
<dbReference type="GO" id="GO:0005737">
    <property type="term" value="C:cytoplasm"/>
    <property type="evidence" value="ECO:0007669"/>
    <property type="project" value="UniProtKB-SubCell"/>
</dbReference>